<comment type="caution">
    <text evidence="5">The sequence shown here is derived from an EMBL/GenBank/DDBJ whole genome shotgun (WGS) entry which is preliminary data.</text>
</comment>
<evidence type="ECO:0000313" key="6">
    <source>
        <dbReference type="Proteomes" id="UP001224139"/>
    </source>
</evidence>
<dbReference type="PANTHER" id="PTHR43284:SF1">
    <property type="entry name" value="ASPARAGINE SYNTHETASE"/>
    <property type="match status" value="1"/>
</dbReference>
<organism evidence="5 6">
    <name type="scientific">Bacillus hominis</name>
    <dbReference type="NCBI Taxonomy" id="2817478"/>
    <lineage>
        <taxon>Bacteria</taxon>
        <taxon>Bacillati</taxon>
        <taxon>Bacillota</taxon>
        <taxon>Bacilli</taxon>
        <taxon>Bacillales</taxon>
        <taxon>Bacillaceae</taxon>
        <taxon>Bacillus</taxon>
        <taxon>Bacillus cereus group</taxon>
    </lineage>
</organism>
<dbReference type="PANTHER" id="PTHR43284">
    <property type="entry name" value="ASPARAGINE SYNTHETASE (GLUTAMINE-HYDROLYZING)"/>
    <property type="match status" value="1"/>
</dbReference>
<evidence type="ECO:0000313" key="5">
    <source>
        <dbReference type="EMBL" id="MDM5441339.1"/>
    </source>
</evidence>
<comment type="pathway">
    <text evidence="1">Amino-acid biosynthesis; L-asparagine biosynthesis; L-asparagine from L-aspartate (L-Gln route): step 1/1.</text>
</comment>
<dbReference type="EC" id="6.3.5.4" evidence="2"/>
<gene>
    <name evidence="5" type="ORF">QUG02_25135</name>
</gene>
<name>A0ABT7REI3_9BACI</name>
<dbReference type="Gene3D" id="3.40.50.620">
    <property type="entry name" value="HUPs"/>
    <property type="match status" value="1"/>
</dbReference>
<accession>A0ABT7REI3</accession>
<dbReference type="InterPro" id="IPR051786">
    <property type="entry name" value="ASN_synthetase/amidase"/>
</dbReference>
<evidence type="ECO:0000256" key="4">
    <source>
        <dbReference type="ARBA" id="ARBA00048741"/>
    </source>
</evidence>
<comment type="catalytic activity">
    <reaction evidence="4">
        <text>L-aspartate + L-glutamine + ATP + H2O = L-asparagine + L-glutamate + AMP + diphosphate + H(+)</text>
        <dbReference type="Rhea" id="RHEA:12228"/>
        <dbReference type="ChEBI" id="CHEBI:15377"/>
        <dbReference type="ChEBI" id="CHEBI:15378"/>
        <dbReference type="ChEBI" id="CHEBI:29985"/>
        <dbReference type="ChEBI" id="CHEBI:29991"/>
        <dbReference type="ChEBI" id="CHEBI:30616"/>
        <dbReference type="ChEBI" id="CHEBI:33019"/>
        <dbReference type="ChEBI" id="CHEBI:58048"/>
        <dbReference type="ChEBI" id="CHEBI:58359"/>
        <dbReference type="ChEBI" id="CHEBI:456215"/>
        <dbReference type="EC" id="6.3.5.4"/>
    </reaction>
</comment>
<keyword evidence="3" id="KW-0028">Amino-acid biosynthesis</keyword>
<dbReference type="EMBL" id="JAUCFG010000002">
    <property type="protein sequence ID" value="MDM5441339.1"/>
    <property type="molecule type" value="Genomic_DNA"/>
</dbReference>
<evidence type="ECO:0000256" key="3">
    <source>
        <dbReference type="ARBA" id="ARBA00022888"/>
    </source>
</evidence>
<dbReference type="SUPFAM" id="SSF52402">
    <property type="entry name" value="Adenine nucleotide alpha hydrolases-like"/>
    <property type="match status" value="1"/>
</dbReference>
<protein>
    <recommendedName>
        <fullName evidence="2">asparagine synthase (glutamine-hydrolyzing)</fullName>
        <ecNumber evidence="2">6.3.5.4</ecNumber>
    </recommendedName>
</protein>
<dbReference type="Proteomes" id="UP001224139">
    <property type="component" value="Unassembled WGS sequence"/>
</dbReference>
<evidence type="ECO:0000256" key="1">
    <source>
        <dbReference type="ARBA" id="ARBA00005187"/>
    </source>
</evidence>
<sequence length="546" mass="64205">MENILLEYKRGKIKTNLKIENVERFFIFPSRIDSQQLYTTSSDKFFKSEDIQFINYDLKKQRIIINNSWYGEYPLFYYYDKVMDLILIDYNLIELVKAIQKNHIKLELDRTAFFEECIIDNPLRNRTLFKNVYKCMAGEEISFDLKKFEVKKERVFKLQFNGNHSEKNEELYLRDAKDILGSLFDKYEEELLHCQEEDILIPLSGGYDSRLLASLANRKGFKFNSLVFGPSHSNEITVARKVADELNLNLNVEELLNSYYEKYGEEVVGLTGGLSSPMHCHLYSVMQEKQISPKYIIHGFLGGEFAGANQTKIAENFSMTKEEAIEDVINRRFKGHTLWAQIDTKEKEEIINDVKKLAEDCCQVNLPCHLDEYIRNVDRQNSLIANIFAPLERESRIIRPFASKDYAKFFNGLPYELRENRYLYKKASLSLFPETFEIPDQKLPSNIPIPKKLQPKVRKLFLGAFVLSYLVSKGKIQIGKSMVYEKHHELLDNELKDVLNKSIEFSTEYTGIDFYKYAKPSYVRFKETLVPFRLITLYYLQEYFRA</sequence>
<evidence type="ECO:0000256" key="2">
    <source>
        <dbReference type="ARBA" id="ARBA00012737"/>
    </source>
</evidence>
<dbReference type="InterPro" id="IPR014729">
    <property type="entry name" value="Rossmann-like_a/b/a_fold"/>
</dbReference>
<keyword evidence="6" id="KW-1185">Reference proteome</keyword>
<dbReference type="RefSeq" id="WP_289360806.1">
    <property type="nucleotide sequence ID" value="NZ_JAUCFG010000002.1"/>
</dbReference>
<proteinExistence type="predicted"/>
<reference evidence="5 6" key="1">
    <citation type="submission" date="2023-06" db="EMBL/GenBank/DDBJ databases">
        <title>Comparative genomics of Bacillaceae isolates and their secondary metabolite potential.</title>
        <authorList>
            <person name="Song L."/>
            <person name="Nielsen L.J."/>
            <person name="Mohite O."/>
            <person name="Xu X."/>
            <person name="Weber T."/>
            <person name="Kovacs A.T."/>
        </authorList>
    </citation>
    <scope>NUCLEOTIDE SEQUENCE [LARGE SCALE GENOMIC DNA]</scope>
    <source>
        <strain evidence="5 6">DX2.1</strain>
    </source>
</reference>
<keyword evidence="3" id="KW-0061">Asparagine biosynthesis</keyword>